<sequence length="79" mass="9064">MLCVGSQKFAYLIFLLACPPCPGAIVIFNSEALKAAHLHEHMESRGAVMQVRLSDHEYLLTQSLEAFEREEMKFHLCRR</sequence>
<feature type="signal peptide" evidence="1">
    <location>
        <begin position="1"/>
        <end position="23"/>
    </location>
</feature>
<proteinExistence type="predicted"/>
<dbReference type="Proteomes" id="UP000001075">
    <property type="component" value="Unassembled WGS sequence"/>
</dbReference>
<organism evidence="2 3">
    <name type="scientific">Cricetulus griseus</name>
    <name type="common">Chinese hamster</name>
    <name type="synonym">Cricetulus barabensis griseus</name>
    <dbReference type="NCBI Taxonomy" id="10029"/>
    <lineage>
        <taxon>Eukaryota</taxon>
        <taxon>Metazoa</taxon>
        <taxon>Chordata</taxon>
        <taxon>Craniata</taxon>
        <taxon>Vertebrata</taxon>
        <taxon>Euteleostomi</taxon>
        <taxon>Mammalia</taxon>
        <taxon>Eutheria</taxon>
        <taxon>Euarchontoglires</taxon>
        <taxon>Glires</taxon>
        <taxon>Rodentia</taxon>
        <taxon>Myomorpha</taxon>
        <taxon>Muroidea</taxon>
        <taxon>Cricetidae</taxon>
        <taxon>Cricetinae</taxon>
        <taxon>Cricetulus</taxon>
    </lineage>
</organism>
<dbReference type="InParanoid" id="G3I085"/>
<dbReference type="EMBL" id="JH001000">
    <property type="protein sequence ID" value="EGW05375.1"/>
    <property type="molecule type" value="Genomic_DNA"/>
</dbReference>
<keyword evidence="1" id="KW-0732">Signal</keyword>
<accession>G3I085</accession>
<dbReference type="AlphaFoldDB" id="G3I085"/>
<feature type="chain" id="PRO_5003445069" evidence="1">
    <location>
        <begin position="24"/>
        <end position="79"/>
    </location>
</feature>
<name>G3I085_CRIGR</name>
<reference evidence="3" key="1">
    <citation type="journal article" date="2011" name="Nat. Biotechnol.">
        <title>The genomic sequence of the Chinese hamster ovary (CHO)-K1 cell line.</title>
        <authorList>
            <person name="Xu X."/>
            <person name="Nagarajan H."/>
            <person name="Lewis N.E."/>
            <person name="Pan S."/>
            <person name="Cai Z."/>
            <person name="Liu X."/>
            <person name="Chen W."/>
            <person name="Xie M."/>
            <person name="Wang W."/>
            <person name="Hammond S."/>
            <person name="Andersen M.R."/>
            <person name="Neff N."/>
            <person name="Passarelli B."/>
            <person name="Koh W."/>
            <person name="Fan H.C."/>
            <person name="Wang J."/>
            <person name="Gui Y."/>
            <person name="Lee K.H."/>
            <person name="Betenbaugh M.J."/>
            <person name="Quake S.R."/>
            <person name="Famili I."/>
            <person name="Palsson B.O."/>
            <person name="Wang J."/>
        </authorList>
    </citation>
    <scope>NUCLEOTIDE SEQUENCE [LARGE SCALE GENOMIC DNA]</scope>
    <source>
        <strain evidence="3">CHO K1 cell line</strain>
    </source>
</reference>
<protein>
    <submittedName>
        <fullName evidence="2">Uncharacterized protein</fullName>
    </submittedName>
</protein>
<gene>
    <name evidence="2" type="ORF">I79_016762</name>
</gene>
<evidence type="ECO:0000256" key="1">
    <source>
        <dbReference type="SAM" id="SignalP"/>
    </source>
</evidence>
<evidence type="ECO:0000313" key="3">
    <source>
        <dbReference type="Proteomes" id="UP000001075"/>
    </source>
</evidence>
<evidence type="ECO:0000313" key="2">
    <source>
        <dbReference type="EMBL" id="EGW05375.1"/>
    </source>
</evidence>